<feature type="domain" description="Integrase catalytic" evidence="3">
    <location>
        <begin position="131"/>
        <end position="314"/>
    </location>
</feature>
<dbReference type="FunFam" id="1.10.340.70:FF:000003">
    <property type="entry name" value="Protein CBG25708"/>
    <property type="match status" value="1"/>
</dbReference>
<keyword evidence="5" id="KW-1185">Reference proteome</keyword>
<dbReference type="SUPFAM" id="SSF53098">
    <property type="entry name" value="Ribonuclease H-like"/>
    <property type="match status" value="1"/>
</dbReference>
<feature type="compositionally biased region" description="Polar residues" evidence="2">
    <location>
        <begin position="411"/>
        <end position="421"/>
    </location>
</feature>
<comment type="caution">
    <text evidence="4">The sequence shown here is derived from an EMBL/GenBank/DDBJ whole genome shotgun (WGS) entry which is preliminary data.</text>
</comment>
<dbReference type="GO" id="GO:0015074">
    <property type="term" value="P:DNA integration"/>
    <property type="evidence" value="ECO:0007669"/>
    <property type="project" value="InterPro"/>
</dbReference>
<evidence type="ECO:0000259" key="3">
    <source>
        <dbReference type="PROSITE" id="PS50994"/>
    </source>
</evidence>
<dbReference type="Pfam" id="PF17921">
    <property type="entry name" value="Integrase_H2C2"/>
    <property type="match status" value="1"/>
</dbReference>
<proteinExistence type="predicted"/>
<reference evidence="4" key="1">
    <citation type="journal article" date="2023" name="Front. Mar. Sci.">
        <title>A new Merluccius polli reference genome to investigate the effects of global change in West African waters.</title>
        <authorList>
            <person name="Mateo J.L."/>
            <person name="Blanco-Fernandez C."/>
            <person name="Garcia-Vazquez E."/>
            <person name="Machado-Schiaffino G."/>
        </authorList>
    </citation>
    <scope>NUCLEOTIDE SEQUENCE</scope>
    <source>
        <strain evidence="4">C29</strain>
        <tissue evidence="4">Fin</tissue>
    </source>
</reference>
<evidence type="ECO:0000313" key="5">
    <source>
        <dbReference type="Proteomes" id="UP001174136"/>
    </source>
</evidence>
<dbReference type="FunFam" id="3.30.420.10:FF:000063">
    <property type="entry name" value="Retrovirus-related Pol polyprotein from transposon 297-like Protein"/>
    <property type="match status" value="1"/>
</dbReference>
<dbReference type="EMBL" id="JAOPHQ010004836">
    <property type="protein sequence ID" value="KAK0138045.1"/>
    <property type="molecule type" value="Genomic_DNA"/>
</dbReference>
<dbReference type="Pfam" id="PF00665">
    <property type="entry name" value="rve"/>
    <property type="match status" value="1"/>
</dbReference>
<dbReference type="PANTHER" id="PTHR37984:SF8">
    <property type="entry name" value="CCHC-TYPE DOMAIN-CONTAINING PROTEIN"/>
    <property type="match status" value="1"/>
</dbReference>
<dbReference type="AlphaFoldDB" id="A0AA47MD43"/>
<evidence type="ECO:0000256" key="2">
    <source>
        <dbReference type="SAM" id="MobiDB-lite"/>
    </source>
</evidence>
<dbReference type="InterPro" id="IPR001584">
    <property type="entry name" value="Integrase_cat-core"/>
</dbReference>
<name>A0AA47MD43_MERPO</name>
<gene>
    <name evidence="4" type="ORF">N1851_025708</name>
</gene>
<feature type="region of interest" description="Disordered" evidence="2">
    <location>
        <begin position="405"/>
        <end position="424"/>
    </location>
</feature>
<dbReference type="InterPro" id="IPR036397">
    <property type="entry name" value="RNaseH_sf"/>
</dbReference>
<evidence type="ECO:0000313" key="4">
    <source>
        <dbReference type="EMBL" id="KAK0138045.1"/>
    </source>
</evidence>
<dbReference type="Gene3D" id="1.10.340.70">
    <property type="match status" value="1"/>
</dbReference>
<dbReference type="InterPro" id="IPR012337">
    <property type="entry name" value="RNaseH-like_sf"/>
</dbReference>
<accession>A0AA47MD43</accession>
<dbReference type="InterPro" id="IPR050951">
    <property type="entry name" value="Retrovirus_Pol_polyprotein"/>
</dbReference>
<dbReference type="InterPro" id="IPR041588">
    <property type="entry name" value="Integrase_H2C2"/>
</dbReference>
<dbReference type="PANTHER" id="PTHR37984">
    <property type="entry name" value="PROTEIN CBG26694"/>
    <property type="match status" value="1"/>
</dbReference>
<protein>
    <recommendedName>
        <fullName evidence="1">Gypsy retrotransposon integrase-like protein 1</fullName>
    </recommendedName>
</protein>
<dbReference type="PROSITE" id="PS50994">
    <property type="entry name" value="INTEGRASE"/>
    <property type="match status" value="1"/>
</dbReference>
<sequence length="436" mass="50472">MVAYLPISEERLSTIRSATQTERTLQTLCDTIQKGWPKHKKDTPRDIMHYYSFQEELSVQDGIIFRGERAVIPYALQRDIIRRIHSSHLGVESCLRRARECVYWPGMNEQIKTFIVKCDICRSVDTKQQKETLRPHEVEGRPWAKVGTDLFTFDDKNYLITVDYYSNFWEVDYLPDTKSSTVIRKLKAHFARQGVPFILFSDNGPQYTSQEFRRFSQLWEFKHKTSSPGYPQSNGKAESAVKVAKKLMLKAKAAGQDPYLAMLDHRNTPTQGLNTSPAQRLLSRRTRTLLPTRDSLLKPEVKDTTPEQVDRQEKQAKYYNRTAKDMDMLRQGDRVRVQPFEPHTTWRKATVMQPVDHRSYTVQLDDGGLLRRNRRHLRRDQGTVPGVTARTVTFDAHAAPDAVVTPDRVTTDTQQSVTSKSGRPIVEPKYLQDYVH</sequence>
<dbReference type="Gene3D" id="3.30.420.10">
    <property type="entry name" value="Ribonuclease H-like superfamily/Ribonuclease H"/>
    <property type="match status" value="1"/>
</dbReference>
<organism evidence="4 5">
    <name type="scientific">Merluccius polli</name>
    <name type="common">Benguela hake</name>
    <name type="synonym">Merluccius cadenati</name>
    <dbReference type="NCBI Taxonomy" id="89951"/>
    <lineage>
        <taxon>Eukaryota</taxon>
        <taxon>Metazoa</taxon>
        <taxon>Chordata</taxon>
        <taxon>Craniata</taxon>
        <taxon>Vertebrata</taxon>
        <taxon>Euteleostomi</taxon>
        <taxon>Actinopterygii</taxon>
        <taxon>Neopterygii</taxon>
        <taxon>Teleostei</taxon>
        <taxon>Neoteleostei</taxon>
        <taxon>Acanthomorphata</taxon>
        <taxon>Zeiogadaria</taxon>
        <taxon>Gadariae</taxon>
        <taxon>Gadiformes</taxon>
        <taxon>Gadoidei</taxon>
        <taxon>Merlucciidae</taxon>
        <taxon>Merluccius</taxon>
    </lineage>
</organism>
<dbReference type="Proteomes" id="UP001174136">
    <property type="component" value="Unassembled WGS sequence"/>
</dbReference>
<evidence type="ECO:0000256" key="1">
    <source>
        <dbReference type="ARBA" id="ARBA00039658"/>
    </source>
</evidence>
<dbReference type="GO" id="GO:0003676">
    <property type="term" value="F:nucleic acid binding"/>
    <property type="evidence" value="ECO:0007669"/>
    <property type="project" value="InterPro"/>
</dbReference>